<dbReference type="SUPFAM" id="SSF103088">
    <property type="entry name" value="OmpA-like"/>
    <property type="match status" value="1"/>
</dbReference>
<keyword evidence="6 8" id="KW-0449">Lipoprotein</keyword>
<dbReference type="NCBIfam" id="TIGR02802">
    <property type="entry name" value="Pal_lipo"/>
    <property type="match status" value="1"/>
</dbReference>
<evidence type="ECO:0000256" key="6">
    <source>
        <dbReference type="ARBA" id="ARBA00023288"/>
    </source>
</evidence>
<dbReference type="RefSeq" id="WP_236499725.1">
    <property type="nucleotide sequence ID" value="NZ_CP091244.1"/>
</dbReference>
<evidence type="ECO:0000256" key="2">
    <source>
        <dbReference type="ARBA" id="ARBA00022729"/>
    </source>
</evidence>
<dbReference type="PROSITE" id="PS51257">
    <property type="entry name" value="PROKAR_LIPOPROTEIN"/>
    <property type="match status" value="1"/>
</dbReference>
<comment type="subunit">
    <text evidence="8">The Tol-Pal system is composed of five core proteins: the inner membrane proteins TolA, TolQ and TolR, the periplasmic protein TolB and the outer membrane protein Pal. They form a network linking the inner and outer membranes and the peptidoglycan layer.</text>
</comment>
<dbReference type="InterPro" id="IPR014169">
    <property type="entry name" value="Pal_lipo_C"/>
</dbReference>
<keyword evidence="1 8" id="KW-0132">Cell division</keyword>
<dbReference type="PROSITE" id="PS51123">
    <property type="entry name" value="OMPA_2"/>
    <property type="match status" value="1"/>
</dbReference>
<dbReference type="InterPro" id="IPR006665">
    <property type="entry name" value="OmpA-like"/>
</dbReference>
<evidence type="ECO:0000256" key="1">
    <source>
        <dbReference type="ARBA" id="ARBA00022618"/>
    </source>
</evidence>
<evidence type="ECO:0000259" key="10">
    <source>
        <dbReference type="PROSITE" id="PS51123"/>
    </source>
</evidence>
<feature type="signal peptide" evidence="9">
    <location>
        <begin position="1"/>
        <end position="17"/>
    </location>
</feature>
<reference evidence="11" key="1">
    <citation type="journal article" date="2022" name="Microorganisms">
        <title>Two New Species of Filamentous Sulfur Bacteria of the Genus Thiothrix, Thiothrix winogradskyi sp. nov. and 'Candidatus Thiothrix sulfatifontis' sp. nov.</title>
        <authorList>
            <person name="Ravin N.V."/>
            <person name="Rossetti S."/>
            <person name="Beletsky A.V."/>
            <person name="Kadnikov V.V."/>
            <person name="Rudenko T.S."/>
            <person name="Smolyakov D.D."/>
            <person name="Moskvitina M.I."/>
            <person name="Gureeva M.V."/>
            <person name="Mardanov A.V."/>
            <person name="Grabovich M.Y."/>
        </authorList>
    </citation>
    <scope>NUCLEOTIDE SEQUENCE</scope>
    <source>
        <strain evidence="11">CT3</strain>
    </source>
</reference>
<dbReference type="InterPro" id="IPR006664">
    <property type="entry name" value="OMP_bac"/>
</dbReference>
<evidence type="ECO:0000313" key="11">
    <source>
        <dbReference type="EMBL" id="UJS25002.1"/>
    </source>
</evidence>
<comment type="subcellular location">
    <subcellularLocation>
        <location evidence="8">Cell outer membrane</location>
        <topology evidence="8">Lipid-anchor</topology>
    </subcellularLocation>
</comment>
<keyword evidence="5 8" id="KW-0998">Cell outer membrane</keyword>
<proteinExistence type="inferred from homology"/>
<evidence type="ECO:0000256" key="3">
    <source>
        <dbReference type="ARBA" id="ARBA00023136"/>
    </source>
</evidence>
<feature type="domain" description="OmpA-like" evidence="10">
    <location>
        <begin position="79"/>
        <end position="195"/>
    </location>
</feature>
<dbReference type="Pfam" id="PF00691">
    <property type="entry name" value="OmpA"/>
    <property type="match status" value="1"/>
</dbReference>
<dbReference type="CDD" id="cd07185">
    <property type="entry name" value="OmpA_C-like"/>
    <property type="match status" value="1"/>
</dbReference>
<keyword evidence="4 8" id="KW-0564">Palmitate</keyword>
<evidence type="ECO:0000256" key="5">
    <source>
        <dbReference type="ARBA" id="ARBA00023237"/>
    </source>
</evidence>
<dbReference type="PRINTS" id="PR01021">
    <property type="entry name" value="OMPADOMAIN"/>
</dbReference>
<protein>
    <recommendedName>
        <fullName evidence="8">Peptidoglycan-associated lipoprotein</fullName>
        <shortName evidence="8">PAL</shortName>
    </recommendedName>
</protein>
<dbReference type="PANTHER" id="PTHR30329:SF21">
    <property type="entry name" value="LIPOPROTEIN YIAD-RELATED"/>
    <property type="match status" value="1"/>
</dbReference>
<evidence type="ECO:0000256" key="4">
    <source>
        <dbReference type="ARBA" id="ARBA00023139"/>
    </source>
</evidence>
<gene>
    <name evidence="8 11" type="primary">pal</name>
    <name evidence="11" type="ORF">L2Y54_02920</name>
</gene>
<keyword evidence="2 8" id="KW-0732">Signal</keyword>
<dbReference type="Proteomes" id="UP001054801">
    <property type="component" value="Chromosome"/>
</dbReference>
<dbReference type="PANTHER" id="PTHR30329">
    <property type="entry name" value="STATOR ELEMENT OF FLAGELLAR MOTOR COMPLEX"/>
    <property type="match status" value="1"/>
</dbReference>
<evidence type="ECO:0000313" key="12">
    <source>
        <dbReference type="Proteomes" id="UP001054801"/>
    </source>
</evidence>
<dbReference type="EMBL" id="CP091244">
    <property type="protein sequence ID" value="UJS25002.1"/>
    <property type="molecule type" value="Genomic_DNA"/>
</dbReference>
<keyword evidence="7 8" id="KW-0131">Cell cycle</keyword>
<accession>A0ABY3T196</accession>
<organism evidence="11 12">
    <name type="scientific">Thiothrix winogradskyi</name>
    <dbReference type="NCBI Taxonomy" id="96472"/>
    <lineage>
        <taxon>Bacteria</taxon>
        <taxon>Pseudomonadati</taxon>
        <taxon>Pseudomonadota</taxon>
        <taxon>Gammaproteobacteria</taxon>
        <taxon>Thiotrichales</taxon>
        <taxon>Thiotrichaceae</taxon>
        <taxon>Thiothrix</taxon>
    </lineage>
</organism>
<comment type="function">
    <text evidence="8">Part of the Tol-Pal system, which plays a role in outer membrane invagination during cell division and is important for maintaining outer membrane integrity.</text>
</comment>
<dbReference type="InterPro" id="IPR050330">
    <property type="entry name" value="Bact_OuterMem_StrucFunc"/>
</dbReference>
<evidence type="ECO:0000256" key="7">
    <source>
        <dbReference type="ARBA" id="ARBA00023306"/>
    </source>
</evidence>
<comment type="similarity">
    <text evidence="8">Belongs to the Pal lipoprotein family.</text>
</comment>
<name>A0ABY3T196_9GAMM</name>
<dbReference type="InterPro" id="IPR036737">
    <property type="entry name" value="OmpA-like_sf"/>
</dbReference>
<keyword evidence="3 8" id="KW-0472">Membrane</keyword>
<dbReference type="Gene3D" id="3.30.1330.60">
    <property type="entry name" value="OmpA-like domain"/>
    <property type="match status" value="1"/>
</dbReference>
<dbReference type="HAMAP" id="MF_02204">
    <property type="entry name" value="Pal"/>
    <property type="match status" value="1"/>
</dbReference>
<evidence type="ECO:0000256" key="8">
    <source>
        <dbReference type="HAMAP-Rule" id="MF_02204"/>
    </source>
</evidence>
<sequence length="195" mass="20210">MKALVFSVLVAALSVTGCQQVPPNAGGTGGTAGGGYGTGGTAGGGYGTGGTAGGGYGTGGTAGGGYGTGSGQYTPAELRNPNSILAQRVIYFDLDRSDIKPEYMNVLNAHASLLTAYPNLRVRLEGHADERGSRDYNVALSERRGYSVLDYMQVKGTSSNQMEVIGYGEEVPAVFGHNEAAWSKNRRVEIKYAGE</sequence>
<dbReference type="InterPro" id="IPR039001">
    <property type="entry name" value="Pal"/>
</dbReference>
<evidence type="ECO:0000256" key="9">
    <source>
        <dbReference type="SAM" id="SignalP"/>
    </source>
</evidence>
<keyword evidence="12" id="KW-1185">Reference proteome</keyword>
<feature type="chain" id="PRO_5045739201" description="Peptidoglycan-associated lipoprotein" evidence="9">
    <location>
        <begin position="18"/>
        <end position="195"/>
    </location>
</feature>